<feature type="compositionally biased region" description="Basic and acidic residues" evidence="1">
    <location>
        <begin position="792"/>
        <end position="807"/>
    </location>
</feature>
<dbReference type="OrthoDB" id="5369729at2759"/>
<reference evidence="2" key="1">
    <citation type="submission" date="2020-10" db="EMBL/GenBank/DDBJ databases">
        <title>Genome Sequence of Monilinia vaccinii-corymbosi Sheds Light on Mummy Berry Disease Infection of Blueberry and Mating Type.</title>
        <authorList>
            <person name="Yow A.G."/>
            <person name="Zhang Y."/>
            <person name="Bansal K."/>
            <person name="Eacker S.M."/>
            <person name="Sullivan S."/>
            <person name="Liachko I."/>
            <person name="Cubeta M.A."/>
            <person name="Rollins J.A."/>
            <person name="Ashrafi H."/>
        </authorList>
    </citation>
    <scope>NUCLEOTIDE SEQUENCE</scope>
    <source>
        <strain evidence="2">RL-1</strain>
    </source>
</reference>
<feature type="region of interest" description="Disordered" evidence="1">
    <location>
        <begin position="693"/>
        <end position="764"/>
    </location>
</feature>
<dbReference type="Proteomes" id="UP000672032">
    <property type="component" value="Chromosome 5"/>
</dbReference>
<evidence type="ECO:0008006" key="4">
    <source>
        <dbReference type="Google" id="ProtNLM"/>
    </source>
</evidence>
<feature type="region of interest" description="Disordered" evidence="1">
    <location>
        <begin position="539"/>
        <end position="587"/>
    </location>
</feature>
<dbReference type="EMBL" id="CP063409">
    <property type="protein sequence ID" value="QSZ34914.1"/>
    <property type="molecule type" value="Genomic_DNA"/>
</dbReference>
<feature type="compositionally biased region" description="Polar residues" evidence="1">
    <location>
        <begin position="457"/>
        <end position="468"/>
    </location>
</feature>
<feature type="compositionally biased region" description="Low complexity" evidence="1">
    <location>
        <begin position="258"/>
        <end position="270"/>
    </location>
</feature>
<evidence type="ECO:0000313" key="3">
    <source>
        <dbReference type="Proteomes" id="UP000672032"/>
    </source>
</evidence>
<sequence length="936" mass="101961">MSQIPQSPSTKSKARPLSLHSHRVDHNSSKLPRIRDAPDIVTHNGPSYHHRPMPSSQLQLHLQSAASKMASNPSNANATAHTPPAAVTAATSVQQQSNNNNSHHHHHHFKLKSSTFDLKFTGNHSTVATPFSPTNPVKKEPLRARILSTLTGSPVRSLKPSSSRRTLSYPTPTPKNPSTTITATNKNNLTKPQRETTARIVASDQQARNLPPVVTNGKNAMTAEAAKEASSTMLSSGSSYVSQTTNWVADQSHLDPNTSPSTSYAPQSSSGNTPSRPAVLPARGLKSNKNMGPTLAERESALRSLEGRDGQGEVSGERNSDVVDLFLQVAQEEDDMNRLKNHPVLSRLDSRKSRIGMRQSLPAPNFRASYLRRESDQEAKPTARYAEDIEGLAQGMENNPSAREREGSSSPTITVPHEQRKRSFATALSSPTTPRSNNRESDYEPQLSYVGRRPSLQDRTTTAYRQSNLSNSYSVTRASTYHSSPLVAQPMEISEQHETQRATDGTASTVSTTAPSTVWDELDDLKSRIHRLELTGKLPTTSGAAVSRATHERPPTAATTETTMSTSPKRGRGNSISPTEAPSMDMSKAENHPLLRSALANSKPLLDAEVYKSLEAAAYDALAISAMMGTSGQPGPISSSQSSVGGAHSNVSDRQIRRKTDSLCRNLTELCLSLSERRPNDPDATLTQIRQNGRGQDAEIHQSIEPVSPRQPPSGDVARLKASPRSYSRLEARRSSLLAPTTLPTLRYPPPESTAPSQNLAAGRRTSLLLRSRRADTEDPQETVEARFRAPSRAKTDLGRRGERDMLPHPPLPEEDMRYGATSSALAIRRSHTTALSPNRVPQSSPLIQTSPGRRYYERTPEGEILVNSSLASAGGGRRYLERTPERDTTSLSERLAEERGQRKVSAPLTFAARNRADSLLRGKEPFGSSQSGAYQ</sequence>
<dbReference type="AlphaFoldDB" id="A0A8A3PIT6"/>
<feature type="compositionally biased region" description="Polar residues" evidence="1">
    <location>
        <begin position="153"/>
        <end position="191"/>
    </location>
</feature>
<feature type="region of interest" description="Disordered" evidence="1">
    <location>
        <begin position="632"/>
        <end position="654"/>
    </location>
</feature>
<evidence type="ECO:0000313" key="2">
    <source>
        <dbReference type="EMBL" id="QSZ34914.1"/>
    </source>
</evidence>
<feature type="compositionally biased region" description="Polar residues" evidence="1">
    <location>
        <begin position="833"/>
        <end position="852"/>
    </location>
</feature>
<name>A0A8A3PIT6_9HELO</name>
<feature type="region of interest" description="Disordered" evidence="1">
    <location>
        <begin position="1"/>
        <end position="111"/>
    </location>
</feature>
<feature type="compositionally biased region" description="Low complexity" evidence="1">
    <location>
        <begin position="555"/>
        <end position="568"/>
    </location>
</feature>
<feature type="compositionally biased region" description="Polar residues" evidence="1">
    <location>
        <begin position="1"/>
        <end position="11"/>
    </location>
</feature>
<feature type="compositionally biased region" description="Polar residues" evidence="1">
    <location>
        <begin position="426"/>
        <end position="436"/>
    </location>
</feature>
<feature type="compositionally biased region" description="Basic and acidic residues" evidence="1">
    <location>
        <begin position="22"/>
        <end position="38"/>
    </location>
</feature>
<feature type="compositionally biased region" description="Basic and acidic residues" evidence="1">
    <location>
        <begin position="915"/>
        <end position="925"/>
    </location>
</feature>
<feature type="compositionally biased region" description="Polar residues" evidence="1">
    <location>
        <begin position="54"/>
        <end position="66"/>
    </location>
</feature>
<feature type="region of interest" description="Disordered" evidence="1">
    <location>
        <begin position="833"/>
        <end position="854"/>
    </location>
</feature>
<proteinExistence type="predicted"/>
<feature type="compositionally biased region" description="Basic and acidic residues" evidence="1">
    <location>
        <begin position="879"/>
        <end position="902"/>
    </location>
</feature>
<gene>
    <name evidence="2" type="ORF">DSL72_007776</name>
</gene>
<feature type="region of interest" description="Disordered" evidence="1">
    <location>
        <begin position="494"/>
        <end position="515"/>
    </location>
</feature>
<feature type="compositionally biased region" description="Low complexity" evidence="1">
    <location>
        <begin position="506"/>
        <end position="515"/>
    </location>
</feature>
<accession>A0A8A3PIT6</accession>
<keyword evidence="3" id="KW-1185">Reference proteome</keyword>
<feature type="region of interest" description="Disordered" evidence="1">
    <location>
        <begin position="250"/>
        <end position="293"/>
    </location>
</feature>
<feature type="region of interest" description="Disordered" evidence="1">
    <location>
        <begin position="873"/>
        <end position="936"/>
    </location>
</feature>
<feature type="region of interest" description="Disordered" evidence="1">
    <location>
        <begin position="792"/>
        <end position="817"/>
    </location>
</feature>
<feature type="compositionally biased region" description="Low complexity" evidence="1">
    <location>
        <begin position="737"/>
        <end position="746"/>
    </location>
</feature>
<evidence type="ECO:0000256" key="1">
    <source>
        <dbReference type="SAM" id="MobiDB-lite"/>
    </source>
</evidence>
<feature type="region of interest" description="Disordered" evidence="1">
    <location>
        <begin position="153"/>
        <end position="193"/>
    </location>
</feature>
<feature type="compositionally biased region" description="Low complexity" evidence="1">
    <location>
        <begin position="70"/>
        <end position="101"/>
    </location>
</feature>
<organism evidence="2 3">
    <name type="scientific">Monilinia vaccinii-corymbosi</name>
    <dbReference type="NCBI Taxonomy" id="61207"/>
    <lineage>
        <taxon>Eukaryota</taxon>
        <taxon>Fungi</taxon>
        <taxon>Dikarya</taxon>
        <taxon>Ascomycota</taxon>
        <taxon>Pezizomycotina</taxon>
        <taxon>Leotiomycetes</taxon>
        <taxon>Helotiales</taxon>
        <taxon>Sclerotiniaceae</taxon>
        <taxon>Monilinia</taxon>
    </lineage>
</organism>
<feature type="region of interest" description="Disordered" evidence="1">
    <location>
        <begin position="397"/>
        <end position="468"/>
    </location>
</feature>
<feature type="compositionally biased region" description="Basic residues" evidence="1">
    <location>
        <begin position="102"/>
        <end position="111"/>
    </location>
</feature>
<protein>
    <recommendedName>
        <fullName evidence="4">Lpxtg-motif cell wall anchor domain-containing protein</fullName>
    </recommendedName>
</protein>
<feature type="compositionally biased region" description="Low complexity" evidence="1">
    <location>
        <begin position="632"/>
        <end position="646"/>
    </location>
</feature>